<reference evidence="2 3" key="1">
    <citation type="submission" date="2016-10" db="EMBL/GenBank/DDBJ databases">
        <authorList>
            <person name="de Groot N.N."/>
        </authorList>
    </citation>
    <scope>NUCLEOTIDE SEQUENCE [LARGE SCALE GENOMIC DNA]</scope>
    <source>
        <strain evidence="2 3">LMG 2247</strain>
    </source>
</reference>
<evidence type="ECO:0000313" key="2">
    <source>
        <dbReference type="EMBL" id="SDH96534.1"/>
    </source>
</evidence>
<dbReference type="InterPro" id="IPR025421">
    <property type="entry name" value="DUF4148"/>
</dbReference>
<dbReference type="RefSeq" id="WP_090689290.1">
    <property type="nucleotide sequence ID" value="NZ_CADERL010000024.1"/>
</dbReference>
<dbReference type="Proteomes" id="UP000199706">
    <property type="component" value="Unassembled WGS sequence"/>
</dbReference>
<evidence type="ECO:0008006" key="4">
    <source>
        <dbReference type="Google" id="ProtNLM"/>
    </source>
</evidence>
<feature type="signal peptide" evidence="1">
    <location>
        <begin position="1"/>
        <end position="22"/>
    </location>
</feature>
<dbReference type="OrthoDB" id="9030534at2"/>
<dbReference type="AlphaFoldDB" id="A0A1G8GQ73"/>
<dbReference type="EMBL" id="FNCJ01000015">
    <property type="protein sequence ID" value="SDH96534.1"/>
    <property type="molecule type" value="Genomic_DNA"/>
</dbReference>
<organism evidence="2 3">
    <name type="scientific">Paraburkholderia phenazinium</name>
    <dbReference type="NCBI Taxonomy" id="60549"/>
    <lineage>
        <taxon>Bacteria</taxon>
        <taxon>Pseudomonadati</taxon>
        <taxon>Pseudomonadota</taxon>
        <taxon>Betaproteobacteria</taxon>
        <taxon>Burkholderiales</taxon>
        <taxon>Burkholderiaceae</taxon>
        <taxon>Paraburkholderia</taxon>
    </lineage>
</organism>
<protein>
    <recommendedName>
        <fullName evidence="4">DUF4148 domain-containing protein</fullName>
    </recommendedName>
</protein>
<name>A0A1G8GQ73_9BURK</name>
<proteinExistence type="predicted"/>
<accession>A0A1G8GQ73</accession>
<keyword evidence="1" id="KW-0732">Signal</keyword>
<evidence type="ECO:0000256" key="1">
    <source>
        <dbReference type="SAM" id="SignalP"/>
    </source>
</evidence>
<feature type="chain" id="PRO_5011551973" description="DUF4148 domain-containing protein" evidence="1">
    <location>
        <begin position="23"/>
        <end position="103"/>
    </location>
</feature>
<dbReference type="Pfam" id="PF13663">
    <property type="entry name" value="DUF4148"/>
    <property type="match status" value="1"/>
</dbReference>
<sequence>MKTFAKAIAATVLLTASAAGWASSGLTPQQCNDYPFKRLKAEVTHKQLMTELAELEAVGYQPNSNDIDYPSDIMRAEKKLRAQYRQDCVAPNSMAKIPYSANP</sequence>
<evidence type="ECO:0000313" key="3">
    <source>
        <dbReference type="Proteomes" id="UP000199706"/>
    </source>
</evidence>
<gene>
    <name evidence="2" type="ORF">SAMN05216466_115100</name>
</gene>